<dbReference type="Proteomes" id="UP000254707">
    <property type="component" value="Unassembled WGS sequence"/>
</dbReference>
<dbReference type="GO" id="GO:0051213">
    <property type="term" value="F:dioxygenase activity"/>
    <property type="evidence" value="ECO:0007669"/>
    <property type="project" value="UniProtKB-KW"/>
</dbReference>
<dbReference type="InterPro" id="IPR029068">
    <property type="entry name" value="Glyas_Bleomycin-R_OHBP_Dase"/>
</dbReference>
<protein>
    <submittedName>
        <fullName evidence="1">Dioxygenase</fullName>
    </submittedName>
</protein>
<dbReference type="Gene3D" id="3.10.180.10">
    <property type="entry name" value="2,3-Dihydroxybiphenyl 1,2-Dioxygenase, domain 1"/>
    <property type="match status" value="1"/>
</dbReference>
<organism evidence="1 2">
    <name type="scientific">Staphylococcus saprophyticus</name>
    <dbReference type="NCBI Taxonomy" id="29385"/>
    <lineage>
        <taxon>Bacteria</taxon>
        <taxon>Bacillati</taxon>
        <taxon>Bacillota</taxon>
        <taxon>Bacilli</taxon>
        <taxon>Bacillales</taxon>
        <taxon>Staphylococcaceae</taxon>
        <taxon>Staphylococcus</taxon>
    </lineage>
</organism>
<dbReference type="EMBL" id="UHED01000001">
    <property type="protein sequence ID" value="SUM82041.1"/>
    <property type="molecule type" value="Genomic_DNA"/>
</dbReference>
<proteinExistence type="predicted"/>
<sequence>MGDEPYETLGESLALPPFLEPQRAYIESEIRPFDTSR</sequence>
<keyword evidence="1" id="KW-0223">Dioxygenase</keyword>
<evidence type="ECO:0000313" key="2">
    <source>
        <dbReference type="Proteomes" id="UP000254707"/>
    </source>
</evidence>
<evidence type="ECO:0000313" key="1">
    <source>
        <dbReference type="EMBL" id="SUM82041.1"/>
    </source>
</evidence>
<dbReference type="AlphaFoldDB" id="A0A380HJI8"/>
<name>A0A380HJI8_STASA</name>
<keyword evidence="1" id="KW-0560">Oxidoreductase</keyword>
<accession>A0A380HJI8</accession>
<gene>
    <name evidence="1" type="ORF">NCTC7688_00537</name>
</gene>
<reference evidence="1 2" key="1">
    <citation type="submission" date="2018-06" db="EMBL/GenBank/DDBJ databases">
        <authorList>
            <consortium name="Pathogen Informatics"/>
            <person name="Doyle S."/>
        </authorList>
    </citation>
    <scope>NUCLEOTIDE SEQUENCE [LARGE SCALE GENOMIC DNA]</scope>
    <source>
        <strain evidence="1 2">NCTC7688</strain>
    </source>
</reference>